<evidence type="ECO:0000313" key="4">
    <source>
        <dbReference type="Proteomes" id="UP000321947"/>
    </source>
</evidence>
<dbReference type="EMBL" id="SSTE01012402">
    <property type="protein sequence ID" value="KAA0048779.1"/>
    <property type="molecule type" value="Genomic_DNA"/>
</dbReference>
<evidence type="ECO:0000313" key="1">
    <source>
        <dbReference type="EMBL" id="KAA0048779.1"/>
    </source>
</evidence>
<protein>
    <submittedName>
        <fullName evidence="2">Retrotransposon protein</fullName>
    </submittedName>
</protein>
<dbReference type="OrthoDB" id="1748457at2759"/>
<organism evidence="2 4">
    <name type="scientific">Cucumis melo var. makuwa</name>
    <name type="common">Oriental melon</name>
    <dbReference type="NCBI Taxonomy" id="1194695"/>
    <lineage>
        <taxon>Eukaryota</taxon>
        <taxon>Viridiplantae</taxon>
        <taxon>Streptophyta</taxon>
        <taxon>Embryophyta</taxon>
        <taxon>Tracheophyta</taxon>
        <taxon>Spermatophyta</taxon>
        <taxon>Magnoliopsida</taxon>
        <taxon>eudicotyledons</taxon>
        <taxon>Gunneridae</taxon>
        <taxon>Pentapetalae</taxon>
        <taxon>rosids</taxon>
        <taxon>fabids</taxon>
        <taxon>Cucurbitales</taxon>
        <taxon>Cucurbitaceae</taxon>
        <taxon>Benincaseae</taxon>
        <taxon>Cucumis</taxon>
    </lineage>
</organism>
<dbReference type="Proteomes" id="UP000321947">
    <property type="component" value="Unassembled WGS sequence"/>
</dbReference>
<reference evidence="3 4" key="1">
    <citation type="submission" date="2019-08" db="EMBL/GenBank/DDBJ databases">
        <title>Draft genome sequences of two oriental melons (Cucumis melo L. var makuwa).</title>
        <authorList>
            <person name="Kwon S.-Y."/>
        </authorList>
    </citation>
    <scope>NUCLEOTIDE SEQUENCE [LARGE SCALE GENOMIC DNA]</scope>
    <source>
        <strain evidence="4">cv. Chang Bougi</strain>
        <strain evidence="3">cv. SW 3</strain>
        <tissue evidence="2">Leaf</tissue>
    </source>
</reference>
<accession>A0A5D3E6F3</accession>
<evidence type="ECO:0000313" key="2">
    <source>
        <dbReference type="EMBL" id="TYK31554.1"/>
    </source>
</evidence>
<evidence type="ECO:0000313" key="3">
    <source>
        <dbReference type="Proteomes" id="UP000321393"/>
    </source>
</evidence>
<dbReference type="Proteomes" id="UP000321393">
    <property type="component" value="Unassembled WGS sequence"/>
</dbReference>
<comment type="caution">
    <text evidence="2">The sequence shown here is derived from an EMBL/GenBank/DDBJ whole genome shotgun (WGS) entry which is preliminary data.</text>
</comment>
<proteinExistence type="predicted"/>
<gene>
    <name evidence="2" type="ORF">E5676_scaffold172G00430</name>
    <name evidence="1" type="ORF">E6C27_scaffold43G00930</name>
</gene>
<dbReference type="EMBL" id="SSTD01000132">
    <property type="protein sequence ID" value="TYK31554.1"/>
    <property type="molecule type" value="Genomic_DNA"/>
</dbReference>
<dbReference type="AlphaFoldDB" id="A0A5D3E6F3"/>
<sequence>MSYVFGKDHATGARADTFVDIGSNDPAGYEVFASDAMSDMDFQLMYSQGLNMSPNKLMGTRTTWISEGSIVEWLVLQHQDTSQTSQEVVRQLKAIPELTLMDRCRLMCILIHNVEDMKAFLDVPNNMKYPFCSIILEENQ</sequence>
<name>A0A5D3E6F3_CUCMM</name>